<name>A0A423WBE7_CYTCH</name>
<dbReference type="InterPro" id="IPR036318">
    <property type="entry name" value="FAD-bd_PCMH-like_sf"/>
</dbReference>
<dbReference type="PANTHER" id="PTHR11748">
    <property type="entry name" value="D-LACTATE DEHYDROGENASE"/>
    <property type="match status" value="1"/>
</dbReference>
<dbReference type="Gene3D" id="1.10.45.10">
    <property type="entry name" value="Vanillyl-alcohol Oxidase, Chain A, domain 4"/>
    <property type="match status" value="1"/>
</dbReference>
<keyword evidence="1" id="KW-0285">Flavoprotein</keyword>
<dbReference type="Pfam" id="PF01565">
    <property type="entry name" value="FAD_binding_4"/>
    <property type="match status" value="1"/>
</dbReference>
<evidence type="ECO:0000313" key="5">
    <source>
        <dbReference type="Proteomes" id="UP000284375"/>
    </source>
</evidence>
<evidence type="ECO:0000313" key="4">
    <source>
        <dbReference type="EMBL" id="ROW00687.1"/>
    </source>
</evidence>
<keyword evidence="5" id="KW-1185">Reference proteome</keyword>
<evidence type="ECO:0000259" key="3">
    <source>
        <dbReference type="PROSITE" id="PS51387"/>
    </source>
</evidence>
<keyword evidence="2" id="KW-0274">FAD</keyword>
<dbReference type="Gene3D" id="3.30.43.10">
    <property type="entry name" value="Uridine Diphospho-n-acetylenolpyruvylglucosamine Reductase, domain 2"/>
    <property type="match status" value="1"/>
</dbReference>
<dbReference type="SUPFAM" id="SSF55103">
    <property type="entry name" value="FAD-linked oxidases, C-terminal domain"/>
    <property type="match status" value="1"/>
</dbReference>
<proteinExistence type="predicted"/>
<dbReference type="InterPro" id="IPR016170">
    <property type="entry name" value="Cytok_DH_C_sf"/>
</dbReference>
<dbReference type="InterPro" id="IPR016166">
    <property type="entry name" value="FAD-bd_PCMH"/>
</dbReference>
<dbReference type="Gene3D" id="3.30.465.10">
    <property type="match status" value="1"/>
</dbReference>
<dbReference type="InterPro" id="IPR016169">
    <property type="entry name" value="FAD-bd_PCMH_sub2"/>
</dbReference>
<dbReference type="AlphaFoldDB" id="A0A423WBE7"/>
<dbReference type="STRING" id="252740.A0A423WBE7"/>
<dbReference type="GO" id="GO:1903457">
    <property type="term" value="P:lactate catabolic process"/>
    <property type="evidence" value="ECO:0007669"/>
    <property type="project" value="TreeGrafter"/>
</dbReference>
<comment type="caution">
    <text evidence="4">The sequence shown here is derived from an EMBL/GenBank/DDBJ whole genome shotgun (WGS) entry which is preliminary data.</text>
</comment>
<evidence type="ECO:0000256" key="2">
    <source>
        <dbReference type="ARBA" id="ARBA00022827"/>
    </source>
</evidence>
<organism evidence="4 5">
    <name type="scientific">Cytospora chrysosperma</name>
    <name type="common">Cytospora canker fungus</name>
    <name type="synonym">Sphaeria chrysosperma</name>
    <dbReference type="NCBI Taxonomy" id="252740"/>
    <lineage>
        <taxon>Eukaryota</taxon>
        <taxon>Fungi</taxon>
        <taxon>Dikarya</taxon>
        <taxon>Ascomycota</taxon>
        <taxon>Pezizomycotina</taxon>
        <taxon>Sordariomycetes</taxon>
        <taxon>Sordariomycetidae</taxon>
        <taxon>Diaporthales</taxon>
        <taxon>Cytosporaceae</taxon>
        <taxon>Cytospora</taxon>
    </lineage>
</organism>
<dbReference type="GO" id="GO:0005739">
    <property type="term" value="C:mitochondrion"/>
    <property type="evidence" value="ECO:0007669"/>
    <property type="project" value="TreeGrafter"/>
</dbReference>
<protein>
    <recommendedName>
        <fullName evidence="3">FAD-binding PCMH-type domain-containing protein</fullName>
    </recommendedName>
</protein>
<evidence type="ECO:0000256" key="1">
    <source>
        <dbReference type="ARBA" id="ARBA00022630"/>
    </source>
</evidence>
<dbReference type="SUPFAM" id="SSF56176">
    <property type="entry name" value="FAD-binding/transporter-associated domain-like"/>
    <property type="match status" value="1"/>
</dbReference>
<dbReference type="PROSITE" id="PS51387">
    <property type="entry name" value="FAD_PCMH"/>
    <property type="match status" value="1"/>
</dbReference>
<dbReference type="InterPro" id="IPR016164">
    <property type="entry name" value="FAD-linked_Oxase-like_C"/>
</dbReference>
<reference evidence="4 5" key="1">
    <citation type="submission" date="2015-09" db="EMBL/GenBank/DDBJ databases">
        <title>Host preference determinants of Valsa canker pathogens revealed by comparative genomics.</title>
        <authorList>
            <person name="Yin Z."/>
            <person name="Huang L."/>
        </authorList>
    </citation>
    <scope>NUCLEOTIDE SEQUENCE [LARGE SCALE GENOMIC DNA]</scope>
    <source>
        <strain evidence="4 5">YSFL</strain>
    </source>
</reference>
<dbReference type="OrthoDB" id="5332616at2759"/>
<dbReference type="PANTHER" id="PTHR11748:SF114">
    <property type="entry name" value="ARYL-ALCOHOL OXIDASE VANILLYL-ALCOHOL OXIDASE (AFU_ORTHOLOGUE AFUA_3G09500)-RELATED"/>
    <property type="match status" value="1"/>
</dbReference>
<dbReference type="InterPro" id="IPR006094">
    <property type="entry name" value="Oxid_FAD_bind_N"/>
</dbReference>
<dbReference type="EMBL" id="LJZO01000008">
    <property type="protein sequence ID" value="ROW00687.1"/>
    <property type="molecule type" value="Genomic_DNA"/>
</dbReference>
<dbReference type="InterPro" id="IPR016171">
    <property type="entry name" value="Vanillyl_alc_oxidase_C-sub2"/>
</dbReference>
<dbReference type="Proteomes" id="UP000284375">
    <property type="component" value="Unassembled WGS sequence"/>
</dbReference>
<sequence>MATGQVPRYADPLYQAAHDDAFSTPIIKEIASVLPPNVSQKEFDDALSQIASITGQDAVFRGERLREYVDPYEIPEGRHQRKLPGAAVCPSSVEELQAALKVVNQYKIPIWTVSRGKNLGYGGPAPVVNGSIVMDLHRMNKVLEVNDKFAYAVVEPGVTFADLYAYCVKNKLKVWPSTASLGWGSVVGNTLDRGMGFIPSGIHHENMMGLEVVLANGDVVRTGQFAMTTSPSAHLTHLSFGPSIDGLFLQSNLGIVTKLGIQLTPQPQAMMACTFDMPEIDDIETIVDVFGAMRRSGILPTVVYCFSIVEWSSIFGPRHKYWDGEGPIPDWRLKEMQKELDTGFWTVRWGLYGPKAIMQAQYDEIQRVVSKSAPRGRLRNVIFTGEDDDQLLDASSVPLPYGGMFVGVPSMFSVPIVNYYNHKDDGSVGAHGAYSPIVPLDGKIMKDWVKAARKVYESQGLDLICDFFMNQRHAVFVCMLCFDKTNPKQRQAITNIFEGLFEEGKKRGFAKYRSHIDHMDQVAELFDFNNHAYRRFVETLKDQHSDSRHQDALDPNGVLSPGKMGIWPRRFREQQGAVAKGHL</sequence>
<gene>
    <name evidence="4" type="ORF">VSDG_03388</name>
</gene>
<dbReference type="Gene3D" id="3.40.462.10">
    <property type="entry name" value="FAD-linked oxidases, C-terminal domain"/>
    <property type="match status" value="1"/>
</dbReference>
<dbReference type="GO" id="GO:0071949">
    <property type="term" value="F:FAD binding"/>
    <property type="evidence" value="ECO:0007669"/>
    <property type="project" value="InterPro"/>
</dbReference>
<feature type="domain" description="FAD-binding PCMH-type" evidence="3">
    <location>
        <begin position="80"/>
        <end position="266"/>
    </location>
</feature>
<dbReference type="GO" id="GO:0008720">
    <property type="term" value="F:D-lactate dehydrogenase (NAD+) activity"/>
    <property type="evidence" value="ECO:0007669"/>
    <property type="project" value="TreeGrafter"/>
</dbReference>
<dbReference type="GO" id="GO:0004458">
    <property type="term" value="F:D-lactate dehydrogenase (cytochrome) activity"/>
    <property type="evidence" value="ECO:0007669"/>
    <property type="project" value="TreeGrafter"/>
</dbReference>
<dbReference type="InterPro" id="IPR016167">
    <property type="entry name" value="FAD-bd_PCMH_sub1"/>
</dbReference>
<accession>A0A423WBE7</accession>